<feature type="domain" description="Pyridine nucleotide-disulphide oxidoreductase dimerisation" evidence="6">
    <location>
        <begin position="340"/>
        <end position="448"/>
    </location>
</feature>
<keyword evidence="2" id="KW-0285">Flavoprotein</keyword>
<dbReference type="PIRSF" id="PIRSF000350">
    <property type="entry name" value="Mercury_reductase_MerA"/>
    <property type="match status" value="1"/>
</dbReference>
<comment type="caution">
    <text evidence="8">The sequence shown here is derived from an EMBL/GenBank/DDBJ whole genome shotgun (WGS) entry which is preliminary data.</text>
</comment>
<dbReference type="PANTHER" id="PTHR43014:SF5">
    <property type="entry name" value="GLUTATHIONE REDUCTASE (NADPH)"/>
    <property type="match status" value="1"/>
</dbReference>
<gene>
    <name evidence="8" type="ORF">Mth01_57570</name>
</gene>
<evidence type="ECO:0000256" key="1">
    <source>
        <dbReference type="ARBA" id="ARBA00007532"/>
    </source>
</evidence>
<evidence type="ECO:0000259" key="7">
    <source>
        <dbReference type="Pfam" id="PF07992"/>
    </source>
</evidence>
<dbReference type="Pfam" id="PF02852">
    <property type="entry name" value="Pyr_redox_dim"/>
    <property type="match status" value="1"/>
</dbReference>
<dbReference type="InterPro" id="IPR036188">
    <property type="entry name" value="FAD/NAD-bd_sf"/>
</dbReference>
<dbReference type="GO" id="GO:0016491">
    <property type="term" value="F:oxidoreductase activity"/>
    <property type="evidence" value="ECO:0007669"/>
    <property type="project" value="InterPro"/>
</dbReference>
<proteinExistence type="inferred from homology"/>
<evidence type="ECO:0008006" key="10">
    <source>
        <dbReference type="Google" id="ProtNLM"/>
    </source>
</evidence>
<feature type="binding site" evidence="4">
    <location>
        <begin position="172"/>
        <end position="179"/>
    </location>
    <ligand>
        <name>NAD(+)</name>
        <dbReference type="ChEBI" id="CHEBI:57540"/>
    </ligand>
</feature>
<feature type="binding site" evidence="4">
    <location>
        <position position="303"/>
    </location>
    <ligand>
        <name>FAD</name>
        <dbReference type="ChEBI" id="CHEBI:57692"/>
    </ligand>
</feature>
<dbReference type="PRINTS" id="PR00368">
    <property type="entry name" value="FADPNR"/>
</dbReference>
<keyword evidence="4" id="KW-0547">Nucleotide-binding</keyword>
<dbReference type="SUPFAM" id="SSF55424">
    <property type="entry name" value="FAD/NAD-linked reductases, dimerisation (C-terminal) domain"/>
    <property type="match status" value="1"/>
</dbReference>
<dbReference type="EMBL" id="BOOG01000101">
    <property type="protein sequence ID" value="GIH73504.1"/>
    <property type="molecule type" value="Genomic_DNA"/>
</dbReference>
<evidence type="ECO:0000256" key="5">
    <source>
        <dbReference type="PIRSR" id="PIRSR000350-4"/>
    </source>
</evidence>
<evidence type="ECO:0000256" key="4">
    <source>
        <dbReference type="PIRSR" id="PIRSR000350-3"/>
    </source>
</evidence>
<keyword evidence="4" id="KW-0520">NAD</keyword>
<evidence type="ECO:0000313" key="8">
    <source>
        <dbReference type="EMBL" id="GIH73504.1"/>
    </source>
</evidence>
<organism evidence="8 9">
    <name type="scientific">Sphaerimonospora thailandensis</name>
    <dbReference type="NCBI Taxonomy" id="795644"/>
    <lineage>
        <taxon>Bacteria</taxon>
        <taxon>Bacillati</taxon>
        <taxon>Actinomycetota</taxon>
        <taxon>Actinomycetes</taxon>
        <taxon>Streptosporangiales</taxon>
        <taxon>Streptosporangiaceae</taxon>
        <taxon>Sphaerimonospora</taxon>
    </lineage>
</organism>
<keyword evidence="9" id="KW-1185">Reference proteome</keyword>
<evidence type="ECO:0000313" key="9">
    <source>
        <dbReference type="Proteomes" id="UP000610966"/>
    </source>
</evidence>
<feature type="binding site" evidence="4">
    <location>
        <position position="262"/>
    </location>
    <ligand>
        <name>NAD(+)</name>
        <dbReference type="ChEBI" id="CHEBI:57540"/>
    </ligand>
</feature>
<evidence type="ECO:0000256" key="3">
    <source>
        <dbReference type="ARBA" id="ARBA00022827"/>
    </source>
</evidence>
<accession>A0A8J3W1N7</accession>
<feature type="disulfide bond" description="Redox-active" evidence="5">
    <location>
        <begin position="42"/>
        <end position="47"/>
    </location>
</feature>
<comment type="similarity">
    <text evidence="1">Belongs to the class-I pyridine nucleotide-disulfide oxidoreductase family.</text>
</comment>
<dbReference type="InterPro" id="IPR023753">
    <property type="entry name" value="FAD/NAD-binding_dom"/>
</dbReference>
<name>A0A8J3W1N7_9ACTN</name>
<dbReference type="SUPFAM" id="SSF51905">
    <property type="entry name" value="FAD/NAD(P)-binding domain"/>
    <property type="match status" value="1"/>
</dbReference>
<dbReference type="RefSeq" id="WP_204019131.1">
    <property type="nucleotide sequence ID" value="NZ_BOOG01000101.1"/>
</dbReference>
<feature type="binding site" evidence="4">
    <location>
        <position position="51"/>
    </location>
    <ligand>
        <name>FAD</name>
        <dbReference type="ChEBI" id="CHEBI:57692"/>
    </ligand>
</feature>
<dbReference type="Gene3D" id="3.50.50.60">
    <property type="entry name" value="FAD/NAD(P)-binding domain"/>
    <property type="match status" value="2"/>
</dbReference>
<feature type="domain" description="FAD/NAD(P)-binding" evidence="7">
    <location>
        <begin position="5"/>
        <end position="320"/>
    </location>
</feature>
<dbReference type="PRINTS" id="PR00411">
    <property type="entry name" value="PNDRDTASEI"/>
</dbReference>
<reference evidence="8" key="1">
    <citation type="submission" date="2021-01" db="EMBL/GenBank/DDBJ databases">
        <title>Whole genome shotgun sequence of Sphaerimonospora thailandensis NBRC 107569.</title>
        <authorList>
            <person name="Komaki H."/>
            <person name="Tamura T."/>
        </authorList>
    </citation>
    <scope>NUCLEOTIDE SEQUENCE</scope>
    <source>
        <strain evidence="8">NBRC 107569</strain>
    </source>
</reference>
<sequence length="449" mass="47971">MKKSFDVVVIGTGEAGSAVAMQCRAAGRTVAIVDSRPFGGTCGLRGCDPKKVLVGAAEIIDRKRRMEGRGIAGDLRIDWPELIRFKGTFTDPFPRHREDGFVQAGVETFHGRARFLDARSIEVGEDVLDGAHLVIAVGAWPARLGIEGENNLTRSDQFLDLPELPRRIVFVGGGYIAFEFSHIAARAGATVTILHRGAQPLKHFDQDLVARLLERTSDVGIDVRTGTKVTSVEGTPGNFKVTALTDSESEVFEADMVVHAAGRAPELDDLDLSAAGVEFDRRGVRVNGHLQSVSNPAVYAAGDAADSGGLPETPLAQYEGGLVADNILEGNQRTADYLGMASVVYSIPALGAVGMTEQEAQAKGLSFTVNQADTSGWYSARRVAEPASMYKILVEEGSGKILGAHLLGPEADELANVFALAIRADVRADALKHALFVYPTQASNMAWML</sequence>
<comment type="cofactor">
    <cofactor evidence="4">
        <name>FAD</name>
        <dbReference type="ChEBI" id="CHEBI:57692"/>
    </cofactor>
    <text evidence="4">Binds 1 FAD per subunit.</text>
</comment>
<keyword evidence="3 4" id="KW-0274">FAD</keyword>
<dbReference type="Proteomes" id="UP000610966">
    <property type="component" value="Unassembled WGS sequence"/>
</dbReference>
<dbReference type="Gene3D" id="3.30.390.30">
    <property type="match status" value="1"/>
</dbReference>
<dbReference type="InterPro" id="IPR004099">
    <property type="entry name" value="Pyr_nucl-diS_OxRdtase_dimer"/>
</dbReference>
<dbReference type="InterPro" id="IPR016156">
    <property type="entry name" value="FAD/NAD-linked_Rdtase_dimer_sf"/>
</dbReference>
<dbReference type="AlphaFoldDB" id="A0A8J3W1N7"/>
<protein>
    <recommendedName>
        <fullName evidence="10">Glutathione reductase (NADPH)</fullName>
    </recommendedName>
</protein>
<evidence type="ECO:0000259" key="6">
    <source>
        <dbReference type="Pfam" id="PF02852"/>
    </source>
</evidence>
<dbReference type="Pfam" id="PF07992">
    <property type="entry name" value="Pyr_redox_2"/>
    <property type="match status" value="1"/>
</dbReference>
<dbReference type="InterPro" id="IPR001100">
    <property type="entry name" value="Pyr_nuc-diS_OxRdtase"/>
</dbReference>
<dbReference type="GO" id="GO:0000166">
    <property type="term" value="F:nucleotide binding"/>
    <property type="evidence" value="ECO:0007669"/>
    <property type="project" value="UniProtKB-KW"/>
</dbReference>
<dbReference type="PANTHER" id="PTHR43014">
    <property type="entry name" value="MERCURIC REDUCTASE"/>
    <property type="match status" value="1"/>
</dbReference>
<evidence type="ECO:0000256" key="2">
    <source>
        <dbReference type="ARBA" id="ARBA00022630"/>
    </source>
</evidence>